<feature type="domain" description="Type II/III secretion system secretin-like" evidence="7">
    <location>
        <begin position="332"/>
        <end position="498"/>
    </location>
</feature>
<dbReference type="InterPro" id="IPR001775">
    <property type="entry name" value="GspD/PilQ"/>
</dbReference>
<dbReference type="InterPro" id="IPR050810">
    <property type="entry name" value="Bact_Secretion_Sys_Channel"/>
</dbReference>
<dbReference type="InterPro" id="IPR038591">
    <property type="entry name" value="NolW-like_sf"/>
</dbReference>
<dbReference type="InterPro" id="IPR004846">
    <property type="entry name" value="T2SS/T3SS_dom"/>
</dbReference>
<dbReference type="GO" id="GO:0009279">
    <property type="term" value="C:cell outer membrane"/>
    <property type="evidence" value="ECO:0007669"/>
    <property type="project" value="UniProtKB-SubCell"/>
</dbReference>
<proteinExistence type="inferred from homology"/>
<evidence type="ECO:0000256" key="1">
    <source>
        <dbReference type="ARBA" id="ARBA00004370"/>
    </source>
</evidence>
<dbReference type="AlphaFoldDB" id="A0A2I2MER9"/>
<keyword evidence="4" id="KW-0472">Membrane</keyword>
<dbReference type="InterPro" id="IPR004845">
    <property type="entry name" value="T2SS_GspD_CS"/>
</dbReference>
<keyword evidence="3" id="KW-0732">Signal</keyword>
<dbReference type="PROSITE" id="PS00875">
    <property type="entry name" value="T2SP_D"/>
    <property type="match status" value="1"/>
</dbReference>
<reference evidence="10" key="1">
    <citation type="submission" date="2017-12" db="EMBL/GenBank/DDBJ databases">
        <authorList>
            <consortium name="SysMetEx"/>
        </authorList>
    </citation>
    <scope>NUCLEOTIDE SEQUENCE</scope>
    <source>
        <strain evidence="10">Pb_238</strain>
    </source>
</reference>
<dbReference type="Pfam" id="PF00263">
    <property type="entry name" value="Secretin"/>
    <property type="match status" value="1"/>
</dbReference>
<dbReference type="Pfam" id="PF03958">
    <property type="entry name" value="Secretin_N"/>
    <property type="match status" value="1"/>
</dbReference>
<sequence precursor="true">MRKDFQMPFFLRLSLPKTTIHRLLAIFILFLFLSAGNRSTVRAAQTETPLPTTLPAPLTPQTVSLNFRNVDISVMVKFMSDLLEKNIVMDERVKGKVTILSPRPVTIPEAFRVFVQALRMKGFETVEKKGMIFIVPQNQAPMDRELFLYNLENTSAKSVAKTVNSILSKGFTPQPVGSIRQGGLEAPVQIVPDIPSNSLLVSATMNDYSIIKGLLRSLDRQPGEVYVKASLIEISTDKLNNIQVNLLGAVATGSNGAGVLGGTNYGMVGDVVNGATGADATTSTTGAPVATGAAGAAQSLTGLTGLIAGVLTGGSFNYGGVNYPSIGTLLNALQTDSDVKTLSTPEILATDSQKAKITVGEDVPFITGQSQTVGGNVMTMIQRQNVGITLDITPHILAHDRVRLNLKQTITALTNASQLIGTMAVGPTTTKRSTKTILTVRSGQTVVIGGLISSEKSLNKSTIPWLGEIPVLGYLFSSTQNEKKRDDLLIFLTPYIIRNAYSFAQVKHDAPAELKEAARKDGLIQTLILPKKTSSRSAGFYLGTVNLPGDPGSPE</sequence>
<gene>
    <name evidence="10" type="ORF">LFTS_00724</name>
</gene>
<name>A0A2I2MER9_9BACT</name>
<dbReference type="PANTHER" id="PTHR30332:SF24">
    <property type="entry name" value="SECRETIN GSPD-RELATED"/>
    <property type="match status" value="1"/>
</dbReference>
<dbReference type="EMBL" id="LT966316">
    <property type="protein sequence ID" value="SOU92102.1"/>
    <property type="molecule type" value="Genomic_DNA"/>
</dbReference>
<accession>A0A2I2MER9</accession>
<keyword evidence="2" id="KW-0812">Transmembrane</keyword>
<dbReference type="Gene3D" id="3.55.50.30">
    <property type="match status" value="1"/>
</dbReference>
<dbReference type="PRINTS" id="PR00811">
    <property type="entry name" value="BCTERIALGSPD"/>
</dbReference>
<dbReference type="Gene3D" id="3.30.1370.120">
    <property type="match status" value="1"/>
</dbReference>
<feature type="domain" description="GspD-like N0" evidence="9">
    <location>
        <begin position="65"/>
        <end position="132"/>
    </location>
</feature>
<evidence type="ECO:0000313" key="10">
    <source>
        <dbReference type="EMBL" id="SOU92102.1"/>
    </source>
</evidence>
<comment type="similarity">
    <text evidence="5">Belongs to the bacterial secretin family.</text>
</comment>
<dbReference type="Pfam" id="PF21305">
    <property type="entry name" value="type_II_gspD_N0"/>
    <property type="match status" value="1"/>
</dbReference>
<evidence type="ECO:0000259" key="9">
    <source>
        <dbReference type="Pfam" id="PF21305"/>
    </source>
</evidence>
<comment type="subcellular location">
    <subcellularLocation>
        <location evidence="6">Cell outer membrane</location>
    </subcellularLocation>
    <subcellularLocation>
        <location evidence="1">Membrane</location>
    </subcellularLocation>
</comment>
<dbReference type="GO" id="GO:0015627">
    <property type="term" value="C:type II protein secretion system complex"/>
    <property type="evidence" value="ECO:0007669"/>
    <property type="project" value="TreeGrafter"/>
</dbReference>
<evidence type="ECO:0000259" key="7">
    <source>
        <dbReference type="Pfam" id="PF00263"/>
    </source>
</evidence>
<dbReference type="InterPro" id="IPR049371">
    <property type="entry name" value="GspD-like_N0"/>
</dbReference>
<dbReference type="GO" id="GO:0009306">
    <property type="term" value="P:protein secretion"/>
    <property type="evidence" value="ECO:0007669"/>
    <property type="project" value="InterPro"/>
</dbReference>
<organism evidence="10">
    <name type="scientific">Leptospirillum ferriphilum</name>
    <dbReference type="NCBI Taxonomy" id="178606"/>
    <lineage>
        <taxon>Bacteria</taxon>
        <taxon>Pseudomonadati</taxon>
        <taxon>Nitrospirota</taxon>
        <taxon>Nitrospiria</taxon>
        <taxon>Nitrospirales</taxon>
        <taxon>Nitrospiraceae</taxon>
        <taxon>Leptospirillum</taxon>
    </lineage>
</organism>
<evidence type="ECO:0000259" key="8">
    <source>
        <dbReference type="Pfam" id="PF03958"/>
    </source>
</evidence>
<keyword evidence="6" id="KW-0813">Transport</keyword>
<evidence type="ECO:0000256" key="2">
    <source>
        <dbReference type="ARBA" id="ARBA00022692"/>
    </source>
</evidence>
<evidence type="ECO:0000256" key="6">
    <source>
        <dbReference type="RuleBase" id="RU004004"/>
    </source>
</evidence>
<dbReference type="InterPro" id="IPR005644">
    <property type="entry name" value="NolW-like"/>
</dbReference>
<evidence type="ECO:0000256" key="4">
    <source>
        <dbReference type="ARBA" id="ARBA00023136"/>
    </source>
</evidence>
<evidence type="ECO:0000256" key="3">
    <source>
        <dbReference type="ARBA" id="ARBA00022729"/>
    </source>
</evidence>
<dbReference type="PRINTS" id="PR01032">
    <property type="entry name" value="PHAGEIV"/>
</dbReference>
<dbReference type="PANTHER" id="PTHR30332">
    <property type="entry name" value="PROBABLE GENERAL SECRETION PATHWAY PROTEIN D"/>
    <property type="match status" value="1"/>
</dbReference>
<protein>
    <submittedName>
        <fullName evidence="10">General secretion pathway protein D</fullName>
    </submittedName>
</protein>
<feature type="domain" description="NolW-like" evidence="8">
    <location>
        <begin position="148"/>
        <end position="222"/>
    </location>
</feature>
<evidence type="ECO:0000256" key="5">
    <source>
        <dbReference type="RuleBase" id="RU004003"/>
    </source>
</evidence>